<dbReference type="SUPFAM" id="SSF48317">
    <property type="entry name" value="Acid phosphatase/Vanadium-dependent haloperoxidase"/>
    <property type="match status" value="1"/>
</dbReference>
<evidence type="ECO:0000256" key="1">
    <source>
        <dbReference type="ARBA" id="ARBA00004651"/>
    </source>
</evidence>
<name>A0A6J4GY01_9ACTN</name>
<keyword evidence="6" id="KW-0472">Membrane</keyword>
<keyword evidence="5" id="KW-1133">Transmembrane helix</keyword>
<evidence type="ECO:0000256" key="6">
    <source>
        <dbReference type="ARBA" id="ARBA00023136"/>
    </source>
</evidence>
<evidence type="ECO:0000256" key="4">
    <source>
        <dbReference type="ARBA" id="ARBA00022801"/>
    </source>
</evidence>
<reference evidence="8" key="1">
    <citation type="submission" date="2020-02" db="EMBL/GenBank/DDBJ databases">
        <authorList>
            <person name="Meier V. D."/>
        </authorList>
    </citation>
    <scope>NUCLEOTIDE SEQUENCE</scope>
    <source>
        <strain evidence="8">AVDCRST_MAG76</strain>
    </source>
</reference>
<dbReference type="InterPro" id="IPR036938">
    <property type="entry name" value="PAP2/HPO_sf"/>
</dbReference>
<evidence type="ECO:0000313" key="8">
    <source>
        <dbReference type="EMBL" id="CAA9209835.1"/>
    </source>
</evidence>
<feature type="domain" description="Phosphatidic acid phosphatase type 2/haloperoxidase" evidence="7">
    <location>
        <begin position="71"/>
        <end position="178"/>
    </location>
</feature>
<comment type="subcellular location">
    <subcellularLocation>
        <location evidence="1">Cell membrane</location>
        <topology evidence="1">Multi-pass membrane protein</topology>
    </subcellularLocation>
</comment>
<dbReference type="GO" id="GO:0016787">
    <property type="term" value="F:hydrolase activity"/>
    <property type="evidence" value="ECO:0007669"/>
    <property type="project" value="UniProtKB-KW"/>
</dbReference>
<dbReference type="AlphaFoldDB" id="A0A6J4GY01"/>
<dbReference type="EMBL" id="CADCSZ010000004">
    <property type="protein sequence ID" value="CAA9209835.1"/>
    <property type="molecule type" value="Genomic_DNA"/>
</dbReference>
<evidence type="ECO:0000259" key="7">
    <source>
        <dbReference type="SMART" id="SM00014"/>
    </source>
</evidence>
<dbReference type="GO" id="GO:0005886">
    <property type="term" value="C:plasma membrane"/>
    <property type="evidence" value="ECO:0007669"/>
    <property type="project" value="UniProtKB-SubCell"/>
</dbReference>
<gene>
    <name evidence="8" type="ORF">AVDCRST_MAG76-53</name>
</gene>
<organism evidence="8">
    <name type="scientific">uncultured Acidimicrobiales bacterium</name>
    <dbReference type="NCBI Taxonomy" id="310071"/>
    <lineage>
        <taxon>Bacteria</taxon>
        <taxon>Bacillati</taxon>
        <taxon>Actinomycetota</taxon>
        <taxon>Acidimicrobiia</taxon>
        <taxon>Acidimicrobiales</taxon>
        <taxon>environmental samples</taxon>
    </lineage>
</organism>
<keyword evidence="3" id="KW-0812">Transmembrane</keyword>
<evidence type="ECO:0000256" key="5">
    <source>
        <dbReference type="ARBA" id="ARBA00022989"/>
    </source>
</evidence>
<evidence type="ECO:0000256" key="3">
    <source>
        <dbReference type="ARBA" id="ARBA00022692"/>
    </source>
</evidence>
<accession>A0A6J4GY01</accession>
<dbReference type="PANTHER" id="PTHR14969:SF62">
    <property type="entry name" value="DECAPRENYLPHOSPHORYL-5-PHOSPHORIBOSE PHOSPHATASE RV3807C-RELATED"/>
    <property type="match status" value="1"/>
</dbReference>
<keyword evidence="4" id="KW-0378">Hydrolase</keyword>
<sequence>MPRPIRLPLAFEERARAFDARADRALEVLRANPLANRTFYAASALGDHSLLWHTIGAVRALGGDRQLAEALRLSGVLSLESLLVNVGIKSMFRRTRPIHTAVRPLALRRPMTSSFPSGHATSAFCSAVLLSKAEPRLRPVWYATATVVAASRVHVRIHHTTDVVVGAAIGYALGHLAARVIPLPNAGSEA</sequence>
<dbReference type="Pfam" id="PF01569">
    <property type="entry name" value="PAP2"/>
    <property type="match status" value="1"/>
</dbReference>
<proteinExistence type="predicted"/>
<keyword evidence="2" id="KW-1003">Cell membrane</keyword>
<dbReference type="InterPro" id="IPR000326">
    <property type="entry name" value="PAP2/HPO"/>
</dbReference>
<dbReference type="SMART" id="SM00014">
    <property type="entry name" value="acidPPc"/>
    <property type="match status" value="1"/>
</dbReference>
<evidence type="ECO:0000256" key="2">
    <source>
        <dbReference type="ARBA" id="ARBA00022475"/>
    </source>
</evidence>
<protein>
    <recommendedName>
        <fullName evidence="7">Phosphatidic acid phosphatase type 2/haloperoxidase domain-containing protein</fullName>
    </recommendedName>
</protein>
<dbReference type="PANTHER" id="PTHR14969">
    <property type="entry name" value="SPHINGOSINE-1-PHOSPHATE PHOSPHOHYDROLASE"/>
    <property type="match status" value="1"/>
</dbReference>
<dbReference type="Gene3D" id="1.20.144.10">
    <property type="entry name" value="Phosphatidic acid phosphatase type 2/haloperoxidase"/>
    <property type="match status" value="1"/>
</dbReference>